<dbReference type="AlphaFoldDB" id="A0AA41YXE5"/>
<evidence type="ECO:0000313" key="2">
    <source>
        <dbReference type="Proteomes" id="UP001165667"/>
    </source>
</evidence>
<keyword evidence="2" id="KW-1185">Reference proteome</keyword>
<dbReference type="Proteomes" id="UP001165667">
    <property type="component" value="Unassembled WGS sequence"/>
</dbReference>
<dbReference type="EMBL" id="JAMOIM010000001">
    <property type="protein sequence ID" value="MCW6506698.1"/>
    <property type="molecule type" value="Genomic_DNA"/>
</dbReference>
<sequence>MVKTSDRSAWLAALFAPPDKRHFLYAIEAFAIEIAGVRAKVREPLAGELRLQWWTDAIEGEARGDVRGHPVAAALIETIRRAHLPRATLTGMIDARRTDLYDDPLASLDEYAARADQIHGARISLEALALQGTRDPTTEAAARHAGRAMAVVETLRAFTSGGTPLHMTVPLDLLRQHGIGAAEVLVRRTSAPIRAAIAALVDFAWQEWAALRDTRRTLDPRAAPAFLTANLAVPELKRTRQRAYDPFTTQVGLAPWRQQWILWRAARRNGIL</sequence>
<dbReference type="InterPro" id="IPR008949">
    <property type="entry name" value="Isoprenoid_synthase_dom_sf"/>
</dbReference>
<dbReference type="SUPFAM" id="SSF48576">
    <property type="entry name" value="Terpenoid synthases"/>
    <property type="match status" value="1"/>
</dbReference>
<gene>
    <name evidence="1" type="ORF">M8523_01525</name>
</gene>
<protein>
    <submittedName>
        <fullName evidence="1">Squalene/phytoene synthase family protein</fullName>
    </submittedName>
</protein>
<dbReference type="Gene3D" id="1.10.600.10">
    <property type="entry name" value="Farnesyl Diphosphate Synthase"/>
    <property type="match status" value="1"/>
</dbReference>
<organism evidence="1 2">
    <name type="scientific">Lichenifustis flavocetrariae</name>
    <dbReference type="NCBI Taxonomy" id="2949735"/>
    <lineage>
        <taxon>Bacteria</taxon>
        <taxon>Pseudomonadati</taxon>
        <taxon>Pseudomonadota</taxon>
        <taxon>Alphaproteobacteria</taxon>
        <taxon>Hyphomicrobiales</taxon>
        <taxon>Lichenihabitantaceae</taxon>
        <taxon>Lichenifustis</taxon>
    </lineage>
</organism>
<comment type="caution">
    <text evidence="1">The sequence shown here is derived from an EMBL/GenBank/DDBJ whole genome shotgun (WGS) entry which is preliminary data.</text>
</comment>
<proteinExistence type="predicted"/>
<dbReference type="InterPro" id="IPR002060">
    <property type="entry name" value="Squ/phyt_synthse"/>
</dbReference>
<evidence type="ECO:0000313" key="1">
    <source>
        <dbReference type="EMBL" id="MCW6506698.1"/>
    </source>
</evidence>
<name>A0AA41YXE5_9HYPH</name>
<dbReference type="RefSeq" id="WP_282583048.1">
    <property type="nucleotide sequence ID" value="NZ_JAMOIM010000001.1"/>
</dbReference>
<dbReference type="Pfam" id="PF00494">
    <property type="entry name" value="SQS_PSY"/>
    <property type="match status" value="1"/>
</dbReference>
<accession>A0AA41YXE5</accession>
<reference evidence="1" key="1">
    <citation type="submission" date="2022-05" db="EMBL/GenBank/DDBJ databases">
        <authorList>
            <person name="Pankratov T."/>
        </authorList>
    </citation>
    <scope>NUCLEOTIDE SEQUENCE</scope>
    <source>
        <strain evidence="1">BP6-180914</strain>
    </source>
</reference>